<proteinExistence type="predicted"/>
<gene>
    <name evidence="2" type="ORF">FB567DRAFT_24771</name>
</gene>
<dbReference type="Proteomes" id="UP000813461">
    <property type="component" value="Unassembled WGS sequence"/>
</dbReference>
<comment type="caution">
    <text evidence="2">The sequence shown here is derived from an EMBL/GenBank/DDBJ whole genome shotgun (WGS) entry which is preliminary data.</text>
</comment>
<organism evidence="2 3">
    <name type="scientific">Paraphoma chrysanthemicola</name>
    <dbReference type="NCBI Taxonomy" id="798071"/>
    <lineage>
        <taxon>Eukaryota</taxon>
        <taxon>Fungi</taxon>
        <taxon>Dikarya</taxon>
        <taxon>Ascomycota</taxon>
        <taxon>Pezizomycotina</taxon>
        <taxon>Dothideomycetes</taxon>
        <taxon>Pleosporomycetidae</taxon>
        <taxon>Pleosporales</taxon>
        <taxon>Pleosporineae</taxon>
        <taxon>Phaeosphaeriaceae</taxon>
        <taxon>Paraphoma</taxon>
    </lineage>
</organism>
<reference evidence="2" key="1">
    <citation type="journal article" date="2021" name="Nat. Commun.">
        <title>Genetic determinants of endophytism in the Arabidopsis root mycobiome.</title>
        <authorList>
            <person name="Mesny F."/>
            <person name="Miyauchi S."/>
            <person name="Thiergart T."/>
            <person name="Pickel B."/>
            <person name="Atanasova L."/>
            <person name="Karlsson M."/>
            <person name="Huettel B."/>
            <person name="Barry K.W."/>
            <person name="Haridas S."/>
            <person name="Chen C."/>
            <person name="Bauer D."/>
            <person name="Andreopoulos W."/>
            <person name="Pangilinan J."/>
            <person name="LaButti K."/>
            <person name="Riley R."/>
            <person name="Lipzen A."/>
            <person name="Clum A."/>
            <person name="Drula E."/>
            <person name="Henrissat B."/>
            <person name="Kohler A."/>
            <person name="Grigoriev I.V."/>
            <person name="Martin F.M."/>
            <person name="Hacquard S."/>
        </authorList>
    </citation>
    <scope>NUCLEOTIDE SEQUENCE</scope>
    <source>
        <strain evidence="2">MPI-SDFR-AT-0120</strain>
    </source>
</reference>
<sequence>MQFFTQLLLLASTVSAVNINLYPSSGQCSGNFVVCSNINANVCCGVSSGQAKGAIYFQNLPNPANVGTFGRGEGCNVQIRADRTTSPNWCVFNLANSVTGGRWSFASKRRGLGEKEGDCLRPDTGVVQGRQFNLTSLDDAAFENFLEYMDSVEPTVPDQFLDSEILTSEGSAVAIN</sequence>
<evidence type="ECO:0000313" key="3">
    <source>
        <dbReference type="Proteomes" id="UP000813461"/>
    </source>
</evidence>
<feature type="chain" id="PRO_5035468934" evidence="1">
    <location>
        <begin position="17"/>
        <end position="176"/>
    </location>
</feature>
<protein>
    <submittedName>
        <fullName evidence="2">Uncharacterized protein</fullName>
    </submittedName>
</protein>
<accession>A0A8K0RFQ4</accession>
<keyword evidence="3" id="KW-1185">Reference proteome</keyword>
<feature type="signal peptide" evidence="1">
    <location>
        <begin position="1"/>
        <end position="16"/>
    </location>
</feature>
<name>A0A8K0RFQ4_9PLEO</name>
<evidence type="ECO:0000313" key="2">
    <source>
        <dbReference type="EMBL" id="KAH7095264.1"/>
    </source>
</evidence>
<dbReference type="EMBL" id="JAGMVJ010000001">
    <property type="protein sequence ID" value="KAH7095264.1"/>
    <property type="molecule type" value="Genomic_DNA"/>
</dbReference>
<dbReference type="AlphaFoldDB" id="A0A8K0RFQ4"/>
<evidence type="ECO:0000256" key="1">
    <source>
        <dbReference type="SAM" id="SignalP"/>
    </source>
</evidence>
<keyword evidence="1" id="KW-0732">Signal</keyword>
<dbReference type="OrthoDB" id="5383526at2759"/>